<evidence type="ECO:0000259" key="2">
    <source>
        <dbReference type="Pfam" id="PF23598"/>
    </source>
</evidence>
<dbReference type="EMBL" id="AP025314">
    <property type="protein sequence ID" value="BDD08098.1"/>
    <property type="molecule type" value="Genomic_DNA"/>
</dbReference>
<gene>
    <name evidence="3" type="ORF">FUAX_05300</name>
</gene>
<evidence type="ECO:0000256" key="1">
    <source>
        <dbReference type="ARBA" id="ARBA00022737"/>
    </source>
</evidence>
<dbReference type="PANTHER" id="PTHR47186">
    <property type="entry name" value="LEUCINE-RICH REPEAT-CONTAINING PROTEIN 57"/>
    <property type="match status" value="1"/>
</dbReference>
<feature type="domain" description="Disease resistance R13L4/SHOC-2-like LRR" evidence="2">
    <location>
        <begin position="220"/>
        <end position="402"/>
    </location>
</feature>
<name>A0AAU9CE63_9BACT</name>
<dbReference type="SUPFAM" id="SSF52058">
    <property type="entry name" value="L domain-like"/>
    <property type="match status" value="1"/>
</dbReference>
<evidence type="ECO:0000313" key="4">
    <source>
        <dbReference type="Proteomes" id="UP001348817"/>
    </source>
</evidence>
<reference evidence="3 4" key="1">
    <citation type="submission" date="2021-12" db="EMBL/GenBank/DDBJ databases">
        <title>Genome sequencing of bacteria with rrn-lacking chromosome and rrn-plasmid.</title>
        <authorList>
            <person name="Anda M."/>
            <person name="Iwasaki W."/>
        </authorList>
    </citation>
    <scope>NUCLEOTIDE SEQUENCE [LARGE SCALE GENOMIC DNA]</scope>
    <source>
        <strain evidence="3 4">DSM 100852</strain>
    </source>
</reference>
<accession>A0AAU9CE63</accession>
<dbReference type="KEGG" id="fax:FUAX_05300"/>
<dbReference type="InterPro" id="IPR032675">
    <property type="entry name" value="LRR_dom_sf"/>
</dbReference>
<proteinExistence type="predicted"/>
<keyword evidence="1" id="KW-0677">Repeat</keyword>
<keyword evidence="4" id="KW-1185">Reference proteome</keyword>
<protein>
    <recommendedName>
        <fullName evidence="2">Disease resistance R13L4/SHOC-2-like LRR domain-containing protein</fullName>
    </recommendedName>
</protein>
<dbReference type="AlphaFoldDB" id="A0AAU9CE63"/>
<dbReference type="InterPro" id="IPR055414">
    <property type="entry name" value="LRR_R13L4/SHOC2-like"/>
</dbReference>
<organism evidence="3 4">
    <name type="scientific">Fulvitalea axinellae</name>
    <dbReference type="NCBI Taxonomy" id="1182444"/>
    <lineage>
        <taxon>Bacteria</taxon>
        <taxon>Pseudomonadati</taxon>
        <taxon>Bacteroidota</taxon>
        <taxon>Cytophagia</taxon>
        <taxon>Cytophagales</taxon>
        <taxon>Persicobacteraceae</taxon>
        <taxon>Fulvitalea</taxon>
    </lineage>
</organism>
<dbReference type="Proteomes" id="UP001348817">
    <property type="component" value="Chromosome"/>
</dbReference>
<evidence type="ECO:0000313" key="3">
    <source>
        <dbReference type="EMBL" id="BDD08098.1"/>
    </source>
</evidence>
<dbReference type="RefSeq" id="WP_338393374.1">
    <property type="nucleotide sequence ID" value="NZ_AP025314.1"/>
</dbReference>
<dbReference type="Pfam" id="PF23598">
    <property type="entry name" value="LRR_14"/>
    <property type="match status" value="1"/>
</dbReference>
<sequence length="668" mass="76150">MNFNKQQVEQYYLHIKHQITFPSEYITELFLIGKLTKDNELKIEIASILTESASKDIVKAFNSRTKIPQSDTPADYVKTLEALISFGKKSQNLDLGKIFSLLEYDRLSITKASLIKKVNENLWLFSRLDYVKEFMIWNETFPSGIPEEIGDLKALEELEIQGSFTTLPYTIATLNRLKKLTLRLSNLTQLPESFKNLKQLEELEIAGEGSYGREFNAQLKLPQWIANLENLKTFEIGYLKINEIPDDIFAPSLESLRVYRMHEITKLPESISTLNSLKNFSLYVCDQITSLPKGMYRLKNLETFKIGSLPKLKSIDGNLIFSPKIKKIKLIKGLEITEPNRKVNHIKELTINNLSYLNYLIDNPELFPGLETLNINEVNEFNNSKGLNNLTNLKKISVWRLSDIPELFSTVTTCLNLRIVILNNSQLSSFPDIKSLKKLHHFKVHHCTQLNLNSDLLPKEINLLEISGANTFKFGNATTLNDSVTLRNTHIKNFEAIGEVLDTKKLNLNFSDIHTIDGNLKIETLPNSISKMKNLEEFSFYGKVNKINSCLNSLKQLESLELCGLNSTCVSGGLNHPIKHIEPLQLPKLSSIKISNFTGNNLEEVLKSLKQVTSLELEYVKNHDLLPVIELKALKQIKLYSCDFSDFSDFNKVPSIVPSILRTSKVDF</sequence>
<dbReference type="Gene3D" id="3.80.10.10">
    <property type="entry name" value="Ribonuclease Inhibitor"/>
    <property type="match status" value="3"/>
</dbReference>
<dbReference type="SUPFAM" id="SSF52047">
    <property type="entry name" value="RNI-like"/>
    <property type="match status" value="1"/>
</dbReference>
<dbReference type="PANTHER" id="PTHR47186:SF3">
    <property type="entry name" value="OS09G0267800 PROTEIN"/>
    <property type="match status" value="1"/>
</dbReference>